<keyword evidence="3" id="KW-0217">Developmental protein</keyword>
<dbReference type="EMBL" id="KN846957">
    <property type="protein sequence ID" value="KIW70411.1"/>
    <property type="molecule type" value="Genomic_DNA"/>
</dbReference>
<dbReference type="PROSITE" id="PS50039">
    <property type="entry name" value="FORK_HEAD_3"/>
    <property type="match status" value="1"/>
</dbReference>
<comment type="subcellular location">
    <subcellularLocation>
        <location evidence="2">Cytoplasm</location>
    </subcellularLocation>
    <subcellularLocation>
        <location evidence="1 12">Nucleus</location>
    </subcellularLocation>
</comment>
<evidence type="ECO:0000256" key="8">
    <source>
        <dbReference type="ARBA" id="ARBA00023125"/>
    </source>
</evidence>
<keyword evidence="7" id="KW-0805">Transcription regulation</keyword>
<reference evidence="15 16" key="1">
    <citation type="submission" date="2015-01" db="EMBL/GenBank/DDBJ databases">
        <title>The Genome Sequence of Capronia semiimmersa CBS27337.</title>
        <authorList>
            <consortium name="The Broad Institute Genomics Platform"/>
            <person name="Cuomo C."/>
            <person name="de Hoog S."/>
            <person name="Gorbushina A."/>
            <person name="Stielow B."/>
            <person name="Teixiera M."/>
            <person name="Abouelleil A."/>
            <person name="Chapman S.B."/>
            <person name="Priest M."/>
            <person name="Young S.K."/>
            <person name="Wortman J."/>
            <person name="Nusbaum C."/>
            <person name="Birren B."/>
        </authorList>
    </citation>
    <scope>NUCLEOTIDE SEQUENCE [LARGE SCALE GENOMIC DNA]</scope>
    <source>
        <strain evidence="15 16">CBS 27337</strain>
    </source>
</reference>
<feature type="domain" description="Fork-head" evidence="14">
    <location>
        <begin position="185"/>
        <end position="278"/>
    </location>
</feature>
<evidence type="ECO:0000256" key="13">
    <source>
        <dbReference type="SAM" id="MobiDB-lite"/>
    </source>
</evidence>
<feature type="DNA-binding region" description="Fork-head" evidence="12">
    <location>
        <begin position="185"/>
        <end position="278"/>
    </location>
</feature>
<evidence type="ECO:0000259" key="14">
    <source>
        <dbReference type="PROSITE" id="PS50039"/>
    </source>
</evidence>
<dbReference type="Gene3D" id="1.10.10.10">
    <property type="entry name" value="Winged helix-like DNA-binding domain superfamily/Winged helix DNA-binding domain"/>
    <property type="match status" value="1"/>
</dbReference>
<dbReference type="GO" id="GO:0000981">
    <property type="term" value="F:DNA-binding transcription factor activity, RNA polymerase II-specific"/>
    <property type="evidence" value="ECO:0007669"/>
    <property type="project" value="TreeGrafter"/>
</dbReference>
<feature type="compositionally biased region" description="Low complexity" evidence="13">
    <location>
        <begin position="319"/>
        <end position="334"/>
    </location>
</feature>
<evidence type="ECO:0000256" key="3">
    <source>
        <dbReference type="ARBA" id="ARBA00022473"/>
    </source>
</evidence>
<evidence type="ECO:0000256" key="11">
    <source>
        <dbReference type="ARBA" id="ARBA00039893"/>
    </source>
</evidence>
<evidence type="ECO:0000313" key="15">
    <source>
        <dbReference type="EMBL" id="KIW70411.1"/>
    </source>
</evidence>
<keyword evidence="4" id="KW-0963">Cytoplasm</keyword>
<evidence type="ECO:0000256" key="7">
    <source>
        <dbReference type="ARBA" id="ARBA00023015"/>
    </source>
</evidence>
<keyword evidence="9" id="KW-0804">Transcription</keyword>
<dbReference type="GO" id="GO:0005634">
    <property type="term" value="C:nucleus"/>
    <property type="evidence" value="ECO:0007669"/>
    <property type="project" value="UniProtKB-SubCell"/>
</dbReference>
<feature type="region of interest" description="Disordered" evidence="13">
    <location>
        <begin position="269"/>
        <end position="334"/>
    </location>
</feature>
<evidence type="ECO:0000256" key="1">
    <source>
        <dbReference type="ARBA" id="ARBA00004123"/>
    </source>
</evidence>
<accession>A0A0D2CYX7</accession>
<keyword evidence="16" id="KW-1185">Reference proteome</keyword>
<dbReference type="AlphaFoldDB" id="A0A0D2CYX7"/>
<protein>
    <recommendedName>
        <fullName evidence="11">Forkhead box protein O</fullName>
    </recommendedName>
</protein>
<evidence type="ECO:0000256" key="2">
    <source>
        <dbReference type="ARBA" id="ARBA00004496"/>
    </source>
</evidence>
<dbReference type="PROSITE" id="PS00658">
    <property type="entry name" value="FORK_HEAD_2"/>
    <property type="match status" value="1"/>
</dbReference>
<sequence length="417" mass="46771">MGEMAGIDAKPPSHHYAAYDNLVDLDLSDLMTRTSFSHPTLHAWPPSVSQLEAYRAQQHEPDIHSLLKLEAPGDASFEILPPSQAHVLPCNTQLQLSDFELGPAWGLPVYTYPALISNGLEHIPDTTSFPLFPHTTQPASVPRSACHYFEDGSIRSPWPLSPDYAHCGPLPTVEHDEDAIDDKPYARLIYEALMQAPGHRMMLREIYEWFRHNTTKPQESGSNGWQNSIRHNLSMNKAFENDRDSVRGSSRKATSVWVLTKDAIDNGVQSTTRYRKTGAGKRPLGGRMPAIQRQRAGARGGRAARNSVKRRQQDHSAFTDPTSTASPSTTSYSDYSDYPRFDYHELQPAARSWPMTPAEDNLAADENNLFNSLTPQSKLELSPQNLAYGEENMHMQNVLLQSMRDQHVGESVRFHAE</sequence>
<evidence type="ECO:0000256" key="10">
    <source>
        <dbReference type="ARBA" id="ARBA00023242"/>
    </source>
</evidence>
<keyword evidence="8 12" id="KW-0238">DNA-binding</keyword>
<keyword evidence="10 12" id="KW-0539">Nucleus</keyword>
<gene>
    <name evidence="15" type="ORF">PV04_02683</name>
</gene>
<dbReference type="InterPro" id="IPR030456">
    <property type="entry name" value="TF_fork_head_CS_2"/>
</dbReference>
<evidence type="ECO:0000256" key="5">
    <source>
        <dbReference type="ARBA" id="ARBA00022553"/>
    </source>
</evidence>
<proteinExistence type="predicted"/>
<dbReference type="STRING" id="5601.A0A0D2CYX7"/>
<dbReference type="InterPro" id="IPR036390">
    <property type="entry name" value="WH_DNA-bd_sf"/>
</dbReference>
<dbReference type="HOGENOM" id="CLU_054972_0_0_1"/>
<dbReference type="SUPFAM" id="SSF46785">
    <property type="entry name" value="Winged helix' DNA-binding domain"/>
    <property type="match status" value="1"/>
</dbReference>
<dbReference type="GO" id="GO:0000978">
    <property type="term" value="F:RNA polymerase II cis-regulatory region sequence-specific DNA binding"/>
    <property type="evidence" value="ECO:0007669"/>
    <property type="project" value="TreeGrafter"/>
</dbReference>
<evidence type="ECO:0000256" key="12">
    <source>
        <dbReference type="PROSITE-ProRule" id="PRU00089"/>
    </source>
</evidence>
<feature type="compositionally biased region" description="Low complexity" evidence="13">
    <location>
        <begin position="290"/>
        <end position="305"/>
    </location>
</feature>
<evidence type="ECO:0000256" key="6">
    <source>
        <dbReference type="ARBA" id="ARBA00022604"/>
    </source>
</evidence>
<evidence type="ECO:0000313" key="16">
    <source>
        <dbReference type="Proteomes" id="UP000054266"/>
    </source>
</evidence>
<organism evidence="15 16">
    <name type="scientific">Phialophora macrospora</name>
    <dbReference type="NCBI Taxonomy" id="1851006"/>
    <lineage>
        <taxon>Eukaryota</taxon>
        <taxon>Fungi</taxon>
        <taxon>Dikarya</taxon>
        <taxon>Ascomycota</taxon>
        <taxon>Pezizomycotina</taxon>
        <taxon>Eurotiomycetes</taxon>
        <taxon>Chaetothyriomycetidae</taxon>
        <taxon>Chaetothyriales</taxon>
        <taxon>Herpotrichiellaceae</taxon>
        <taxon>Phialophora</taxon>
    </lineage>
</organism>
<dbReference type="InterPro" id="IPR036388">
    <property type="entry name" value="WH-like_DNA-bd_sf"/>
</dbReference>
<dbReference type="InterPro" id="IPR001766">
    <property type="entry name" value="Fork_head_dom"/>
</dbReference>
<name>A0A0D2CYX7_9EURO</name>
<dbReference type="Pfam" id="PF00250">
    <property type="entry name" value="Forkhead"/>
    <property type="match status" value="1"/>
</dbReference>
<dbReference type="GO" id="GO:0005737">
    <property type="term" value="C:cytoplasm"/>
    <property type="evidence" value="ECO:0007669"/>
    <property type="project" value="UniProtKB-SubCell"/>
</dbReference>
<dbReference type="Proteomes" id="UP000054266">
    <property type="component" value="Unassembled WGS sequence"/>
</dbReference>
<keyword evidence="5" id="KW-0597">Phosphoprotein</keyword>
<dbReference type="PANTHER" id="PTHR45767">
    <property type="entry name" value="FORKHEAD BOX PROTEIN O"/>
    <property type="match status" value="1"/>
</dbReference>
<evidence type="ECO:0000256" key="9">
    <source>
        <dbReference type="ARBA" id="ARBA00023163"/>
    </source>
</evidence>
<keyword evidence="6" id="KW-0341">Growth regulation</keyword>
<evidence type="ECO:0000256" key="4">
    <source>
        <dbReference type="ARBA" id="ARBA00022490"/>
    </source>
</evidence>
<dbReference type="SMART" id="SM00339">
    <property type="entry name" value="FH"/>
    <property type="match status" value="1"/>
</dbReference>
<dbReference type="PANTHER" id="PTHR45767:SF2">
    <property type="entry name" value="FORKHEAD BOX PROTEIN O"/>
    <property type="match status" value="1"/>
</dbReference>